<dbReference type="InterPro" id="IPR018076">
    <property type="entry name" value="T2SS_GspF_dom"/>
</dbReference>
<accession>A0A1G7BFI5</accession>
<dbReference type="EMBL" id="FMYQ01000039">
    <property type="protein sequence ID" value="SDE25794.1"/>
    <property type="molecule type" value="Genomic_DNA"/>
</dbReference>
<evidence type="ECO:0000256" key="2">
    <source>
        <dbReference type="ARBA" id="ARBA00022475"/>
    </source>
</evidence>
<feature type="transmembrane region" description="Helical" evidence="7">
    <location>
        <begin position="271"/>
        <end position="290"/>
    </location>
</feature>
<name>A0A1G7BFI5_9BURK</name>
<evidence type="ECO:0000256" key="6">
    <source>
        <dbReference type="SAM" id="Coils"/>
    </source>
</evidence>
<feature type="domain" description="Type II secretion system protein GspF" evidence="9">
    <location>
        <begin position="158"/>
        <end position="283"/>
    </location>
</feature>
<organism evidence="10 11">
    <name type="scientific">Paraburkholderia lycopersici</name>
    <dbReference type="NCBI Taxonomy" id="416944"/>
    <lineage>
        <taxon>Bacteria</taxon>
        <taxon>Pseudomonadati</taxon>
        <taxon>Pseudomonadota</taxon>
        <taxon>Betaproteobacteria</taxon>
        <taxon>Burkholderiales</taxon>
        <taxon>Burkholderiaceae</taxon>
        <taxon>Paraburkholderia</taxon>
    </lineage>
</organism>
<dbReference type="AlphaFoldDB" id="A0A1G7BFI5"/>
<dbReference type="RefSeq" id="WP_092005181.1">
    <property type="nucleotide sequence ID" value="NZ_FMYQ01000039.1"/>
</dbReference>
<dbReference type="PANTHER" id="PTHR35007:SF1">
    <property type="entry name" value="PILUS ASSEMBLY PROTEIN"/>
    <property type="match status" value="1"/>
</dbReference>
<evidence type="ECO:0000256" key="1">
    <source>
        <dbReference type="ARBA" id="ARBA00004651"/>
    </source>
</evidence>
<dbReference type="STRING" id="416944.SAMN05421548_13921"/>
<dbReference type="GO" id="GO:0005886">
    <property type="term" value="C:plasma membrane"/>
    <property type="evidence" value="ECO:0007669"/>
    <property type="project" value="UniProtKB-SubCell"/>
</dbReference>
<dbReference type="Pfam" id="PF00482">
    <property type="entry name" value="T2SSF"/>
    <property type="match status" value="1"/>
</dbReference>
<protein>
    <submittedName>
        <fullName evidence="10">Tight adherence protein B</fullName>
    </submittedName>
</protein>
<keyword evidence="8" id="KW-0732">Signal</keyword>
<dbReference type="OrthoDB" id="597333at2"/>
<evidence type="ECO:0000256" key="4">
    <source>
        <dbReference type="ARBA" id="ARBA00022989"/>
    </source>
</evidence>
<feature type="coiled-coil region" evidence="6">
    <location>
        <begin position="237"/>
        <end position="264"/>
    </location>
</feature>
<evidence type="ECO:0000256" key="8">
    <source>
        <dbReference type="SAM" id="SignalP"/>
    </source>
</evidence>
<keyword evidence="6" id="KW-0175">Coiled coil</keyword>
<keyword evidence="2" id="KW-1003">Cell membrane</keyword>
<dbReference type="Proteomes" id="UP000198908">
    <property type="component" value="Unassembled WGS sequence"/>
</dbReference>
<sequence>MSSAMLLAFALLFAAAGLVLLKSAQALAARAQATRYVERRMAGVGNGLGASATGAVGQGKSAVATQTGSRGSTASGGWQTRVSTFFDQAMTRAGISNVRTSAAPIGFAMLAGCLWAWFAGGAAAMGAVFVMSGALVALVVTSRIKRRRAKLIAQLPAFLDGIVRLVVIGNSVPSAFQGALQSTETPLRECLDHVSSMLRTGVEIDRAMQHVAQIHHARELEVVGAVLRLSVRFGGRADVMLERMASFMRDLEQAQRELVALSAETRLSATVLAALPVGIATFLAITNPRYIASMWGDDRGRHLLYCAFTLHTVGAYLLYRLTCLRGAL</sequence>
<evidence type="ECO:0000256" key="7">
    <source>
        <dbReference type="SAM" id="Phobius"/>
    </source>
</evidence>
<feature type="transmembrane region" description="Helical" evidence="7">
    <location>
        <begin position="302"/>
        <end position="319"/>
    </location>
</feature>
<keyword evidence="11" id="KW-1185">Reference proteome</keyword>
<comment type="subcellular location">
    <subcellularLocation>
        <location evidence="1">Cell membrane</location>
        <topology evidence="1">Multi-pass membrane protein</topology>
    </subcellularLocation>
</comment>
<evidence type="ECO:0000256" key="5">
    <source>
        <dbReference type="ARBA" id="ARBA00023136"/>
    </source>
</evidence>
<evidence type="ECO:0000256" key="3">
    <source>
        <dbReference type="ARBA" id="ARBA00022692"/>
    </source>
</evidence>
<keyword evidence="5 7" id="KW-0472">Membrane</keyword>
<feature type="signal peptide" evidence="8">
    <location>
        <begin position="1"/>
        <end position="28"/>
    </location>
</feature>
<feature type="transmembrane region" description="Helical" evidence="7">
    <location>
        <begin position="114"/>
        <end position="140"/>
    </location>
</feature>
<evidence type="ECO:0000313" key="11">
    <source>
        <dbReference type="Proteomes" id="UP000198908"/>
    </source>
</evidence>
<evidence type="ECO:0000313" key="10">
    <source>
        <dbReference type="EMBL" id="SDE25794.1"/>
    </source>
</evidence>
<gene>
    <name evidence="10" type="ORF">SAMN05421548_13921</name>
</gene>
<keyword evidence="3 7" id="KW-0812">Transmembrane</keyword>
<reference evidence="11" key="1">
    <citation type="submission" date="2016-09" db="EMBL/GenBank/DDBJ databases">
        <authorList>
            <person name="Varghese N."/>
            <person name="Submissions S."/>
        </authorList>
    </citation>
    <scope>NUCLEOTIDE SEQUENCE [LARGE SCALE GENOMIC DNA]</scope>
    <source>
        <strain evidence="11">TNe-862</strain>
    </source>
</reference>
<proteinExistence type="predicted"/>
<feature type="chain" id="PRO_5011620464" evidence="8">
    <location>
        <begin position="29"/>
        <end position="328"/>
    </location>
</feature>
<dbReference type="PANTHER" id="PTHR35007">
    <property type="entry name" value="INTEGRAL MEMBRANE PROTEIN-RELATED"/>
    <property type="match status" value="1"/>
</dbReference>
<evidence type="ECO:0000259" key="9">
    <source>
        <dbReference type="Pfam" id="PF00482"/>
    </source>
</evidence>
<keyword evidence="4 7" id="KW-1133">Transmembrane helix</keyword>